<evidence type="ECO:0000313" key="2">
    <source>
        <dbReference type="EMBL" id="TFK18026.1"/>
    </source>
</evidence>
<sequence length="60" mass="6403">MARLSVILALLFTSAFVAASPLAIRSETEAKTVPVPSTSPEAEGRVDAMWLRVDLSDEDA</sequence>
<reference evidence="2 3" key="1">
    <citation type="journal article" date="2019" name="Nat. Ecol. Evol.">
        <title>Megaphylogeny resolves global patterns of mushroom evolution.</title>
        <authorList>
            <person name="Varga T."/>
            <person name="Krizsan K."/>
            <person name="Foldi C."/>
            <person name="Dima B."/>
            <person name="Sanchez-Garcia M."/>
            <person name="Sanchez-Ramirez S."/>
            <person name="Szollosi G.J."/>
            <person name="Szarkandi J.G."/>
            <person name="Papp V."/>
            <person name="Albert L."/>
            <person name="Andreopoulos W."/>
            <person name="Angelini C."/>
            <person name="Antonin V."/>
            <person name="Barry K.W."/>
            <person name="Bougher N.L."/>
            <person name="Buchanan P."/>
            <person name="Buyck B."/>
            <person name="Bense V."/>
            <person name="Catcheside P."/>
            <person name="Chovatia M."/>
            <person name="Cooper J."/>
            <person name="Damon W."/>
            <person name="Desjardin D."/>
            <person name="Finy P."/>
            <person name="Geml J."/>
            <person name="Haridas S."/>
            <person name="Hughes K."/>
            <person name="Justo A."/>
            <person name="Karasinski D."/>
            <person name="Kautmanova I."/>
            <person name="Kiss B."/>
            <person name="Kocsube S."/>
            <person name="Kotiranta H."/>
            <person name="LaButti K.M."/>
            <person name="Lechner B.E."/>
            <person name="Liimatainen K."/>
            <person name="Lipzen A."/>
            <person name="Lukacs Z."/>
            <person name="Mihaltcheva S."/>
            <person name="Morgado L.N."/>
            <person name="Niskanen T."/>
            <person name="Noordeloos M.E."/>
            <person name="Ohm R.A."/>
            <person name="Ortiz-Santana B."/>
            <person name="Ovrebo C."/>
            <person name="Racz N."/>
            <person name="Riley R."/>
            <person name="Savchenko A."/>
            <person name="Shiryaev A."/>
            <person name="Soop K."/>
            <person name="Spirin V."/>
            <person name="Szebenyi C."/>
            <person name="Tomsovsky M."/>
            <person name="Tulloss R.E."/>
            <person name="Uehling J."/>
            <person name="Grigoriev I.V."/>
            <person name="Vagvolgyi C."/>
            <person name="Papp T."/>
            <person name="Martin F.M."/>
            <person name="Miettinen O."/>
            <person name="Hibbett D.S."/>
            <person name="Nagy L.G."/>
        </authorList>
    </citation>
    <scope>NUCLEOTIDE SEQUENCE [LARGE SCALE GENOMIC DNA]</scope>
    <source>
        <strain evidence="2 3">CBS 121175</strain>
    </source>
</reference>
<accession>A0A5C3KD65</accession>
<keyword evidence="3" id="KW-1185">Reference proteome</keyword>
<proteinExistence type="predicted"/>
<dbReference type="AlphaFoldDB" id="A0A5C3KD65"/>
<dbReference type="EMBL" id="ML210440">
    <property type="protein sequence ID" value="TFK18026.1"/>
    <property type="molecule type" value="Genomic_DNA"/>
</dbReference>
<feature type="signal peptide" evidence="1">
    <location>
        <begin position="1"/>
        <end position="19"/>
    </location>
</feature>
<evidence type="ECO:0000313" key="3">
    <source>
        <dbReference type="Proteomes" id="UP000307440"/>
    </source>
</evidence>
<dbReference type="Proteomes" id="UP000307440">
    <property type="component" value="Unassembled WGS sequence"/>
</dbReference>
<keyword evidence="1" id="KW-0732">Signal</keyword>
<name>A0A5C3KD65_COPMA</name>
<gene>
    <name evidence="2" type="ORF">FA15DRAFT_675591</name>
</gene>
<protein>
    <submittedName>
        <fullName evidence="2">Uncharacterized protein</fullName>
    </submittedName>
</protein>
<evidence type="ECO:0000256" key="1">
    <source>
        <dbReference type="SAM" id="SignalP"/>
    </source>
</evidence>
<feature type="chain" id="PRO_5023101885" evidence="1">
    <location>
        <begin position="20"/>
        <end position="60"/>
    </location>
</feature>
<organism evidence="2 3">
    <name type="scientific">Coprinopsis marcescibilis</name>
    <name type="common">Agaric fungus</name>
    <name type="synonym">Psathyrella marcescibilis</name>
    <dbReference type="NCBI Taxonomy" id="230819"/>
    <lineage>
        <taxon>Eukaryota</taxon>
        <taxon>Fungi</taxon>
        <taxon>Dikarya</taxon>
        <taxon>Basidiomycota</taxon>
        <taxon>Agaricomycotina</taxon>
        <taxon>Agaricomycetes</taxon>
        <taxon>Agaricomycetidae</taxon>
        <taxon>Agaricales</taxon>
        <taxon>Agaricineae</taxon>
        <taxon>Psathyrellaceae</taxon>
        <taxon>Coprinopsis</taxon>
    </lineage>
</organism>